<dbReference type="AlphaFoldDB" id="A0A2V1GZS3"/>
<dbReference type="EMBL" id="QDDL01000001">
    <property type="protein sequence ID" value="PVZ72511.1"/>
    <property type="molecule type" value="Genomic_DNA"/>
</dbReference>
<gene>
    <name evidence="1" type="ORF">DC094_05780</name>
</gene>
<name>A0A2V1GZS3_9GAMM</name>
<proteinExistence type="predicted"/>
<reference evidence="1 2" key="1">
    <citation type="submission" date="2018-04" db="EMBL/GenBank/DDBJ databases">
        <title>Thalassorhabdus spongiae gen. nov., sp. nov., isolated from a marine sponge in South-West Iceland.</title>
        <authorList>
            <person name="Knobloch S."/>
            <person name="Daussin A."/>
            <person name="Johannsson R."/>
            <person name="Marteinsson V.T."/>
        </authorList>
    </citation>
    <scope>NUCLEOTIDE SEQUENCE [LARGE SCALE GENOMIC DNA]</scope>
    <source>
        <strain evidence="1 2">Hp12</strain>
    </source>
</reference>
<evidence type="ECO:0000313" key="2">
    <source>
        <dbReference type="Proteomes" id="UP000244906"/>
    </source>
</evidence>
<evidence type="ECO:0000313" key="1">
    <source>
        <dbReference type="EMBL" id="PVZ72511.1"/>
    </source>
</evidence>
<dbReference type="Proteomes" id="UP000244906">
    <property type="component" value="Unassembled WGS sequence"/>
</dbReference>
<sequence>MPNGSAGNRWVQVIELHIQRKVVEYQAQIVRNQRGQQRTASFPADAKRPIQYGHSVIALAAIVWAVI</sequence>
<organism evidence="1 2">
    <name type="scientific">Pelagibaculum spongiae</name>
    <dbReference type="NCBI Taxonomy" id="2080658"/>
    <lineage>
        <taxon>Bacteria</taxon>
        <taxon>Pseudomonadati</taxon>
        <taxon>Pseudomonadota</taxon>
        <taxon>Gammaproteobacteria</taxon>
        <taxon>Oceanospirillales</taxon>
        <taxon>Pelagibaculum</taxon>
    </lineage>
</organism>
<comment type="caution">
    <text evidence="1">The sequence shown here is derived from an EMBL/GenBank/DDBJ whole genome shotgun (WGS) entry which is preliminary data.</text>
</comment>
<keyword evidence="2" id="KW-1185">Reference proteome</keyword>
<protein>
    <submittedName>
        <fullName evidence="1">Uncharacterized protein</fullName>
    </submittedName>
</protein>
<accession>A0A2V1GZS3</accession>